<dbReference type="OrthoDB" id="598065at2"/>
<dbReference type="InterPro" id="IPR050229">
    <property type="entry name" value="GlpE_sulfurtransferase"/>
</dbReference>
<feature type="domain" description="Rhodanese" evidence="1">
    <location>
        <begin position="45"/>
        <end position="136"/>
    </location>
</feature>
<organism evidence="2 3">
    <name type="scientific">Algibacter luteus</name>
    <dbReference type="NCBI Taxonomy" id="1178825"/>
    <lineage>
        <taxon>Bacteria</taxon>
        <taxon>Pseudomonadati</taxon>
        <taxon>Bacteroidota</taxon>
        <taxon>Flavobacteriia</taxon>
        <taxon>Flavobacteriales</taxon>
        <taxon>Flavobacteriaceae</taxon>
        <taxon>Algibacter</taxon>
    </lineage>
</organism>
<dbReference type="PROSITE" id="PS50206">
    <property type="entry name" value="RHODANESE_3"/>
    <property type="match status" value="1"/>
</dbReference>
<protein>
    <submittedName>
        <fullName evidence="2">Rhodanese-related sulfurtransferase</fullName>
    </submittedName>
</protein>
<dbReference type="SMART" id="SM00450">
    <property type="entry name" value="RHOD"/>
    <property type="match status" value="1"/>
</dbReference>
<accession>A0A1M6AJZ2</accession>
<gene>
    <name evidence="2" type="ORF">SAMN05216261_0464</name>
</gene>
<dbReference type="CDD" id="cd00158">
    <property type="entry name" value="RHOD"/>
    <property type="match status" value="1"/>
</dbReference>
<evidence type="ECO:0000313" key="3">
    <source>
        <dbReference type="Proteomes" id="UP000184396"/>
    </source>
</evidence>
<proteinExistence type="predicted"/>
<dbReference type="NCBIfam" id="NF045521">
    <property type="entry name" value="rhoda_near_glyco"/>
    <property type="match status" value="1"/>
</dbReference>
<dbReference type="STRING" id="1178825.SAMN05216261_0464"/>
<dbReference type="AlphaFoldDB" id="A0A1M6AJZ2"/>
<sequence>MKNLIIILFLCISALGFSQKNLSKLLKKHNTESVPYISVEKLLNEKDEVIILDSREKNEFETSHLKNAICVGYDFFNLDSIQDKLPEKDSKIVVYCSLGIRSEDIAEKLKKAGYSNVYNLYGGIFEWKNNNLEVLNAQETPTDSIHTFSKIWSKWLKKGIKVYE</sequence>
<evidence type="ECO:0000259" key="1">
    <source>
        <dbReference type="PROSITE" id="PS50206"/>
    </source>
</evidence>
<dbReference type="InterPro" id="IPR001763">
    <property type="entry name" value="Rhodanese-like_dom"/>
</dbReference>
<evidence type="ECO:0000313" key="2">
    <source>
        <dbReference type="EMBL" id="SHI36658.1"/>
    </source>
</evidence>
<dbReference type="GO" id="GO:0016740">
    <property type="term" value="F:transferase activity"/>
    <property type="evidence" value="ECO:0007669"/>
    <property type="project" value="UniProtKB-KW"/>
</dbReference>
<dbReference type="eggNOG" id="COG0607">
    <property type="taxonomic scope" value="Bacteria"/>
</dbReference>
<dbReference type="Pfam" id="PF00581">
    <property type="entry name" value="Rhodanese"/>
    <property type="match status" value="1"/>
</dbReference>
<dbReference type="InterPro" id="IPR036873">
    <property type="entry name" value="Rhodanese-like_dom_sf"/>
</dbReference>
<dbReference type="PANTHER" id="PTHR43031">
    <property type="entry name" value="FAD-DEPENDENT OXIDOREDUCTASE"/>
    <property type="match status" value="1"/>
</dbReference>
<dbReference type="Gene3D" id="3.40.250.10">
    <property type="entry name" value="Rhodanese-like domain"/>
    <property type="match status" value="1"/>
</dbReference>
<dbReference type="PANTHER" id="PTHR43031:SF18">
    <property type="entry name" value="RHODANESE-RELATED SULFURTRANSFERASES"/>
    <property type="match status" value="1"/>
</dbReference>
<dbReference type="EMBL" id="FQYK01000001">
    <property type="protein sequence ID" value="SHI36658.1"/>
    <property type="molecule type" value="Genomic_DNA"/>
</dbReference>
<keyword evidence="3" id="KW-1185">Reference proteome</keyword>
<reference evidence="2 3" key="1">
    <citation type="submission" date="2016-11" db="EMBL/GenBank/DDBJ databases">
        <authorList>
            <person name="Jaros S."/>
            <person name="Januszkiewicz K."/>
            <person name="Wedrychowicz H."/>
        </authorList>
    </citation>
    <scope>NUCLEOTIDE SEQUENCE [LARGE SCALE GENOMIC DNA]</scope>
    <source>
        <strain evidence="2 3">CGMCC 1.12213</strain>
    </source>
</reference>
<dbReference type="RefSeq" id="WP_019386199.1">
    <property type="nucleotide sequence ID" value="NZ_ALIH01000001.1"/>
</dbReference>
<name>A0A1M6AJZ2_9FLAO</name>
<dbReference type="Proteomes" id="UP000184396">
    <property type="component" value="Unassembled WGS sequence"/>
</dbReference>
<keyword evidence="2" id="KW-0808">Transferase</keyword>
<dbReference type="SUPFAM" id="SSF52821">
    <property type="entry name" value="Rhodanese/Cell cycle control phosphatase"/>
    <property type="match status" value="1"/>
</dbReference>